<protein>
    <submittedName>
        <fullName evidence="1">Uncharacterized protein</fullName>
    </submittedName>
</protein>
<evidence type="ECO:0000313" key="2">
    <source>
        <dbReference type="Proteomes" id="UP000319143"/>
    </source>
</evidence>
<reference evidence="1 2" key="1">
    <citation type="submission" date="2019-02" db="EMBL/GenBank/DDBJ databases">
        <title>Deep-cultivation of Planctomycetes and their phenomic and genomic characterization uncovers novel biology.</title>
        <authorList>
            <person name="Wiegand S."/>
            <person name="Jogler M."/>
            <person name="Boedeker C."/>
            <person name="Pinto D."/>
            <person name="Vollmers J."/>
            <person name="Rivas-Marin E."/>
            <person name="Kohn T."/>
            <person name="Peeters S.H."/>
            <person name="Heuer A."/>
            <person name="Rast P."/>
            <person name="Oberbeckmann S."/>
            <person name="Bunk B."/>
            <person name="Jeske O."/>
            <person name="Meyerdierks A."/>
            <person name="Storesund J.E."/>
            <person name="Kallscheuer N."/>
            <person name="Luecker S."/>
            <person name="Lage O.M."/>
            <person name="Pohl T."/>
            <person name="Merkel B.J."/>
            <person name="Hornburger P."/>
            <person name="Mueller R.-W."/>
            <person name="Bruemmer F."/>
            <person name="Labrenz M."/>
            <person name="Spormann A.M."/>
            <person name="Op Den Camp H."/>
            <person name="Overmann J."/>
            <person name="Amann R."/>
            <person name="Jetten M.S.M."/>
            <person name="Mascher T."/>
            <person name="Medema M.H."/>
            <person name="Devos D.P."/>
            <person name="Kaster A.-K."/>
            <person name="Ovreas L."/>
            <person name="Rohde M."/>
            <person name="Galperin M.Y."/>
            <person name="Jogler C."/>
        </authorList>
    </citation>
    <scope>NUCLEOTIDE SEQUENCE [LARGE SCALE GENOMIC DNA]</scope>
    <source>
        <strain evidence="1 2">Poly41</strain>
    </source>
</reference>
<name>A0A5C6DFI1_9BACT</name>
<proteinExistence type="predicted"/>
<sequence>MLSEQARFRVWPIEYSRAMSKVATVDRHLRDGAPRE</sequence>
<dbReference type="EMBL" id="SJPV01000009">
    <property type="protein sequence ID" value="TWU33719.1"/>
    <property type="molecule type" value="Genomic_DNA"/>
</dbReference>
<keyword evidence="2" id="KW-1185">Reference proteome</keyword>
<evidence type="ECO:0000313" key="1">
    <source>
        <dbReference type="EMBL" id="TWU33719.1"/>
    </source>
</evidence>
<organism evidence="1 2">
    <name type="scientific">Novipirellula artificiosorum</name>
    <dbReference type="NCBI Taxonomy" id="2528016"/>
    <lineage>
        <taxon>Bacteria</taxon>
        <taxon>Pseudomonadati</taxon>
        <taxon>Planctomycetota</taxon>
        <taxon>Planctomycetia</taxon>
        <taxon>Pirellulales</taxon>
        <taxon>Pirellulaceae</taxon>
        <taxon>Novipirellula</taxon>
    </lineage>
</organism>
<comment type="caution">
    <text evidence="1">The sequence shown here is derived from an EMBL/GenBank/DDBJ whole genome shotgun (WGS) entry which is preliminary data.</text>
</comment>
<dbReference type="AlphaFoldDB" id="A0A5C6DFI1"/>
<gene>
    <name evidence="1" type="ORF">Poly41_47150</name>
</gene>
<accession>A0A5C6DFI1</accession>
<dbReference type="Proteomes" id="UP000319143">
    <property type="component" value="Unassembled WGS sequence"/>
</dbReference>